<feature type="domain" description="Motility protein A N-terminal" evidence="11">
    <location>
        <begin position="22"/>
        <end position="106"/>
    </location>
</feature>
<feature type="domain" description="MotA/TolQ/ExbB proton channel" evidence="10">
    <location>
        <begin position="116"/>
        <end position="230"/>
    </location>
</feature>
<evidence type="ECO:0000259" key="11">
    <source>
        <dbReference type="Pfam" id="PF20560"/>
    </source>
</evidence>
<evidence type="ECO:0000256" key="1">
    <source>
        <dbReference type="ARBA" id="ARBA00004651"/>
    </source>
</evidence>
<evidence type="ECO:0000313" key="13">
    <source>
        <dbReference type="Proteomes" id="UP000593892"/>
    </source>
</evidence>
<evidence type="ECO:0000256" key="3">
    <source>
        <dbReference type="ARBA" id="ARBA00022692"/>
    </source>
</evidence>
<reference evidence="12 13" key="1">
    <citation type="submission" date="2020-10" db="EMBL/GenBank/DDBJ databases">
        <title>Complete genome sequence of Paludibaculum fermentans P105T, a facultatively anaerobic acidobacterium capable of dissimilatory Fe(III) reduction.</title>
        <authorList>
            <person name="Dedysh S.N."/>
            <person name="Beletsky A.V."/>
            <person name="Kulichevskaya I.S."/>
            <person name="Mardanov A.V."/>
            <person name="Ravin N.V."/>
        </authorList>
    </citation>
    <scope>NUCLEOTIDE SEQUENCE [LARGE SCALE GENOMIC DNA]</scope>
    <source>
        <strain evidence="12 13">P105</strain>
    </source>
</reference>
<keyword evidence="12" id="KW-0282">Flagellum</keyword>
<sequence>MATADNSTDQTLKKRLDFSSLLGASLAVISLVGGLILEGGHFADIRQASALLIVLGGTLGAVLLNTPLELFTRLMRRLPELFYYVPDQVDQRIEDIARLAQKARREGVVSLEDELEKIQDPFLRRALELGVDGMAQQEYRETLELEIELAERRAEAEAHVLESAGGYAPTLGILGAVLGLIQVMKHIENIDQVGPGIAVAFVATLYGVGSANLLFLPAAGKLRARSRSQLVCNEMIMEGVAAVMDGLNPKMIRQKLASFQQRGPSEVRRKTAKLSETNKIAPPASVPTVQG</sequence>
<dbReference type="Pfam" id="PF01618">
    <property type="entry name" value="MotA_ExbB"/>
    <property type="match status" value="1"/>
</dbReference>
<dbReference type="InterPro" id="IPR002898">
    <property type="entry name" value="MotA_ExbB_proton_chnl"/>
</dbReference>
<evidence type="ECO:0000256" key="9">
    <source>
        <dbReference type="SAM" id="Phobius"/>
    </source>
</evidence>
<protein>
    <submittedName>
        <fullName evidence="12">Flagellar motor protein</fullName>
    </submittedName>
</protein>
<dbReference type="KEGG" id="pfer:IRI77_02580"/>
<comment type="similarity">
    <text evidence="7">Belongs to the exbB/tolQ family.</text>
</comment>
<dbReference type="GO" id="GO:0015031">
    <property type="term" value="P:protein transport"/>
    <property type="evidence" value="ECO:0007669"/>
    <property type="project" value="UniProtKB-KW"/>
</dbReference>
<name>A0A7S7SLV6_PALFE</name>
<keyword evidence="6 9" id="KW-0472">Membrane</keyword>
<feature type="transmembrane region" description="Helical" evidence="9">
    <location>
        <begin position="166"/>
        <end position="184"/>
    </location>
</feature>
<evidence type="ECO:0000256" key="7">
    <source>
        <dbReference type="RuleBase" id="RU004057"/>
    </source>
</evidence>
<dbReference type="GO" id="GO:0005886">
    <property type="term" value="C:plasma membrane"/>
    <property type="evidence" value="ECO:0007669"/>
    <property type="project" value="UniProtKB-SubCell"/>
</dbReference>
<dbReference type="GO" id="GO:0071978">
    <property type="term" value="P:bacterial-type flagellum-dependent swarming motility"/>
    <property type="evidence" value="ECO:0007669"/>
    <property type="project" value="InterPro"/>
</dbReference>
<dbReference type="Pfam" id="PF20560">
    <property type="entry name" value="MotA_N"/>
    <property type="match status" value="1"/>
</dbReference>
<dbReference type="RefSeq" id="WP_194450529.1">
    <property type="nucleotide sequence ID" value="NZ_CP063849.1"/>
</dbReference>
<keyword evidence="7" id="KW-0653">Protein transport</keyword>
<evidence type="ECO:0000256" key="6">
    <source>
        <dbReference type="ARBA" id="ARBA00023136"/>
    </source>
</evidence>
<evidence type="ECO:0000256" key="2">
    <source>
        <dbReference type="ARBA" id="ARBA00022475"/>
    </source>
</evidence>
<dbReference type="AlphaFoldDB" id="A0A7S7SLV6"/>
<keyword evidence="2" id="KW-1003">Cell membrane</keyword>
<keyword evidence="13" id="KW-1185">Reference proteome</keyword>
<keyword evidence="3 9" id="KW-0812">Transmembrane</keyword>
<dbReference type="InterPro" id="IPR047055">
    <property type="entry name" value="MotA-like"/>
</dbReference>
<evidence type="ECO:0000313" key="12">
    <source>
        <dbReference type="EMBL" id="QOY88866.1"/>
    </source>
</evidence>
<feature type="transmembrane region" description="Helical" evidence="9">
    <location>
        <begin position="21"/>
        <end position="42"/>
    </location>
</feature>
<feature type="region of interest" description="Disordered" evidence="8">
    <location>
        <begin position="266"/>
        <end position="291"/>
    </location>
</feature>
<dbReference type="Proteomes" id="UP000593892">
    <property type="component" value="Chromosome"/>
</dbReference>
<evidence type="ECO:0000256" key="4">
    <source>
        <dbReference type="ARBA" id="ARBA00022779"/>
    </source>
</evidence>
<dbReference type="EMBL" id="CP063849">
    <property type="protein sequence ID" value="QOY88866.1"/>
    <property type="molecule type" value="Genomic_DNA"/>
</dbReference>
<dbReference type="NCBIfam" id="NF006583">
    <property type="entry name" value="PRK09109.1"/>
    <property type="match status" value="1"/>
</dbReference>
<dbReference type="PANTHER" id="PTHR30433">
    <property type="entry name" value="CHEMOTAXIS PROTEIN MOTA"/>
    <property type="match status" value="1"/>
</dbReference>
<keyword evidence="5 9" id="KW-1133">Transmembrane helix</keyword>
<keyword evidence="4" id="KW-0283">Flagellar rotation</keyword>
<comment type="subcellular location">
    <subcellularLocation>
        <location evidence="1">Cell membrane</location>
        <topology evidence="1">Multi-pass membrane protein</topology>
    </subcellularLocation>
    <subcellularLocation>
        <location evidence="7">Membrane</location>
        <topology evidence="7">Multi-pass membrane protein</topology>
    </subcellularLocation>
</comment>
<keyword evidence="12" id="KW-0966">Cell projection</keyword>
<feature type="transmembrane region" description="Helical" evidence="9">
    <location>
        <begin position="48"/>
        <end position="68"/>
    </location>
</feature>
<proteinExistence type="inferred from homology"/>
<keyword evidence="12" id="KW-0969">Cilium</keyword>
<dbReference type="GO" id="GO:0006935">
    <property type="term" value="P:chemotaxis"/>
    <property type="evidence" value="ECO:0007669"/>
    <property type="project" value="InterPro"/>
</dbReference>
<evidence type="ECO:0000259" key="10">
    <source>
        <dbReference type="Pfam" id="PF01618"/>
    </source>
</evidence>
<feature type="transmembrane region" description="Helical" evidence="9">
    <location>
        <begin position="196"/>
        <end position="219"/>
    </location>
</feature>
<keyword evidence="7" id="KW-0813">Transport</keyword>
<accession>A0A7S7SLV6</accession>
<evidence type="ECO:0000256" key="8">
    <source>
        <dbReference type="SAM" id="MobiDB-lite"/>
    </source>
</evidence>
<gene>
    <name evidence="12" type="ORF">IRI77_02580</name>
</gene>
<dbReference type="PANTHER" id="PTHR30433:SF3">
    <property type="entry name" value="MOTILITY PROTEIN A"/>
    <property type="match status" value="1"/>
</dbReference>
<evidence type="ECO:0000256" key="5">
    <source>
        <dbReference type="ARBA" id="ARBA00022989"/>
    </source>
</evidence>
<organism evidence="12 13">
    <name type="scientific">Paludibaculum fermentans</name>
    <dbReference type="NCBI Taxonomy" id="1473598"/>
    <lineage>
        <taxon>Bacteria</taxon>
        <taxon>Pseudomonadati</taxon>
        <taxon>Acidobacteriota</taxon>
        <taxon>Terriglobia</taxon>
        <taxon>Bryobacterales</taxon>
        <taxon>Bryobacteraceae</taxon>
        <taxon>Paludibaculum</taxon>
    </lineage>
</organism>
<dbReference type="InterPro" id="IPR046786">
    <property type="entry name" value="MotA_N"/>
</dbReference>